<accession>A0A1G2H9Z9</accession>
<evidence type="ECO:0000313" key="2">
    <source>
        <dbReference type="Proteomes" id="UP000177932"/>
    </source>
</evidence>
<name>A0A1G2H9Z9_9BACT</name>
<dbReference type="EMBL" id="MHOD01000001">
    <property type="protein sequence ID" value="OGZ58768.1"/>
    <property type="molecule type" value="Genomic_DNA"/>
</dbReference>
<reference evidence="1 2" key="1">
    <citation type="journal article" date="2016" name="Nat. Commun.">
        <title>Thousands of microbial genomes shed light on interconnected biogeochemical processes in an aquifer system.</title>
        <authorList>
            <person name="Anantharaman K."/>
            <person name="Brown C.T."/>
            <person name="Hug L.A."/>
            <person name="Sharon I."/>
            <person name="Castelle C.J."/>
            <person name="Probst A.J."/>
            <person name="Thomas B.C."/>
            <person name="Singh A."/>
            <person name="Wilkins M.J."/>
            <person name="Karaoz U."/>
            <person name="Brodie E.L."/>
            <person name="Williams K.H."/>
            <person name="Hubbard S.S."/>
            <person name="Banfield J.F."/>
        </authorList>
    </citation>
    <scope>NUCLEOTIDE SEQUENCE [LARGE SCALE GENOMIC DNA]</scope>
</reference>
<sequence length="135" mass="15375">MKSRQVLSATENTISALLGLHWRRVSSERSDPRQFDIINTQRFEFYKQDGALACTVEFRNFVGCLFARSGKILDSNGAVIIEDGYLTDADANPKEHPLNDLYDIVWNKESGEPFLVEGKFSETIKLENFREGLRA</sequence>
<gene>
    <name evidence="1" type="ORF">A2827_00600</name>
</gene>
<organism evidence="1 2">
    <name type="scientific">Candidatus Spechtbacteria bacterium RIFCSPHIGHO2_01_FULL_43_30</name>
    <dbReference type="NCBI Taxonomy" id="1802158"/>
    <lineage>
        <taxon>Bacteria</taxon>
        <taxon>Candidatus Spechtiibacteriota</taxon>
    </lineage>
</organism>
<comment type="caution">
    <text evidence="1">The sequence shown here is derived from an EMBL/GenBank/DDBJ whole genome shotgun (WGS) entry which is preliminary data.</text>
</comment>
<protein>
    <submittedName>
        <fullName evidence="1">Uncharacterized protein</fullName>
    </submittedName>
</protein>
<proteinExistence type="predicted"/>
<dbReference type="Proteomes" id="UP000177932">
    <property type="component" value="Unassembled WGS sequence"/>
</dbReference>
<dbReference type="AlphaFoldDB" id="A0A1G2H9Z9"/>
<evidence type="ECO:0000313" key="1">
    <source>
        <dbReference type="EMBL" id="OGZ58768.1"/>
    </source>
</evidence>